<protein>
    <submittedName>
        <fullName evidence="2">3-hydroxyacyl-[acyl-carrier-protein] dehydratase</fullName>
    </submittedName>
</protein>
<dbReference type="Pfam" id="PF22818">
    <property type="entry name" value="ApeI-like"/>
    <property type="match status" value="1"/>
</dbReference>
<gene>
    <name evidence="2" type="ORF">SAMN05443429_104150</name>
</gene>
<dbReference type="InterPro" id="IPR029069">
    <property type="entry name" value="HotDog_dom_sf"/>
</dbReference>
<dbReference type="EMBL" id="FQYI01000004">
    <property type="protein sequence ID" value="SHI78325.1"/>
    <property type="molecule type" value="Genomic_DNA"/>
</dbReference>
<sequence length="125" mass="13932">MSILGNFYRISSAEQTAPNKMVANIRLNAGHPIFRGHFPGNPVTPGVCMLQIVKDIAEIIFEKKLELVSASNVKFMAIINPEKNPDIRLELTCTEENQRVKVSQIATFGDTVALKLNATYKILFQ</sequence>
<name>A0A1M6DYV1_9FLAO</name>
<evidence type="ECO:0000259" key="1">
    <source>
        <dbReference type="Pfam" id="PF22818"/>
    </source>
</evidence>
<organism evidence="2 3">
    <name type="scientific">Cruoricaptor ignavus</name>
    <dbReference type="NCBI Taxonomy" id="1118202"/>
    <lineage>
        <taxon>Bacteria</taxon>
        <taxon>Pseudomonadati</taxon>
        <taxon>Bacteroidota</taxon>
        <taxon>Flavobacteriia</taxon>
        <taxon>Flavobacteriales</taxon>
        <taxon>Weeksellaceae</taxon>
        <taxon>Cruoricaptor</taxon>
    </lineage>
</organism>
<dbReference type="GO" id="GO:0016829">
    <property type="term" value="F:lyase activity"/>
    <property type="evidence" value="ECO:0007669"/>
    <property type="project" value="UniProtKB-KW"/>
</dbReference>
<dbReference type="InterPro" id="IPR054545">
    <property type="entry name" value="ApeI-like"/>
</dbReference>
<dbReference type="STRING" id="1118202.SAMN05443429_104150"/>
<reference evidence="2 3" key="1">
    <citation type="submission" date="2016-11" db="EMBL/GenBank/DDBJ databases">
        <authorList>
            <person name="Jaros S."/>
            <person name="Januszkiewicz K."/>
            <person name="Wedrychowicz H."/>
        </authorList>
    </citation>
    <scope>NUCLEOTIDE SEQUENCE [LARGE SCALE GENOMIC DNA]</scope>
    <source>
        <strain evidence="2 3">DSM 25479</strain>
    </source>
</reference>
<dbReference type="SUPFAM" id="SSF54637">
    <property type="entry name" value="Thioesterase/thiol ester dehydrase-isomerase"/>
    <property type="match status" value="1"/>
</dbReference>
<feature type="domain" description="ApeI dehydratase-like" evidence="1">
    <location>
        <begin position="15"/>
        <end position="101"/>
    </location>
</feature>
<evidence type="ECO:0000313" key="3">
    <source>
        <dbReference type="Proteomes" id="UP000184335"/>
    </source>
</evidence>
<keyword evidence="3" id="KW-1185">Reference proteome</keyword>
<dbReference type="OrthoDB" id="9772788at2"/>
<dbReference type="AlphaFoldDB" id="A0A1M6DYV1"/>
<accession>A0A1M6DYV1</accession>
<proteinExistence type="predicted"/>
<dbReference type="Proteomes" id="UP000184335">
    <property type="component" value="Unassembled WGS sequence"/>
</dbReference>
<dbReference type="RefSeq" id="WP_073179206.1">
    <property type="nucleotide sequence ID" value="NZ_FQYI01000004.1"/>
</dbReference>
<dbReference type="Gene3D" id="3.10.129.10">
    <property type="entry name" value="Hotdog Thioesterase"/>
    <property type="match status" value="1"/>
</dbReference>
<evidence type="ECO:0000313" key="2">
    <source>
        <dbReference type="EMBL" id="SHI78325.1"/>
    </source>
</evidence>